<reference evidence="2" key="1">
    <citation type="submission" date="2014-08" db="EMBL/GenBank/DDBJ databases">
        <title>Comparative genomics of the Paenibacillus odorifer group.</title>
        <authorList>
            <person name="den Bakker H.C."/>
            <person name="Tsai Y.-C.Y.-C."/>
            <person name="Martin N."/>
            <person name="Korlach J."/>
            <person name="Wiedmann M."/>
        </authorList>
    </citation>
    <scope>NUCLEOTIDE SEQUENCE [LARGE SCALE GENOMIC DNA]</scope>
    <source>
        <strain evidence="2">DSM 13188</strain>
    </source>
</reference>
<organism evidence="2 3">
    <name type="scientific">Paenibacillus borealis</name>
    <dbReference type="NCBI Taxonomy" id="160799"/>
    <lineage>
        <taxon>Bacteria</taxon>
        <taxon>Bacillati</taxon>
        <taxon>Bacillota</taxon>
        <taxon>Bacilli</taxon>
        <taxon>Bacillales</taxon>
        <taxon>Paenibacillaceae</taxon>
        <taxon>Paenibacillus</taxon>
    </lineage>
</organism>
<name>A0A089L437_PAEBO</name>
<dbReference type="InterPro" id="IPR052535">
    <property type="entry name" value="Bacilysin_H2HPP_isomerase"/>
</dbReference>
<accession>A0A089L437</accession>
<dbReference type="SUPFAM" id="SSF51182">
    <property type="entry name" value="RmlC-like cupins"/>
    <property type="match status" value="1"/>
</dbReference>
<dbReference type="InterPro" id="IPR011051">
    <property type="entry name" value="RmlC_Cupin_sf"/>
</dbReference>
<dbReference type="HOGENOM" id="CLU_134269_1_1_9"/>
<dbReference type="AlphaFoldDB" id="A0A089L437"/>
<gene>
    <name evidence="2" type="ORF">PBOR_04235</name>
</gene>
<dbReference type="CDD" id="cd02238">
    <property type="entry name" value="cupin_KdgF"/>
    <property type="match status" value="1"/>
</dbReference>
<evidence type="ECO:0000313" key="3">
    <source>
        <dbReference type="Proteomes" id="UP000029518"/>
    </source>
</evidence>
<protein>
    <submittedName>
        <fullName evidence="2">Cupin</fullName>
    </submittedName>
</protein>
<dbReference type="InterPro" id="IPR025499">
    <property type="entry name" value="KdgF"/>
</dbReference>
<dbReference type="PANTHER" id="PTHR40112:SF1">
    <property type="entry name" value="H2HPP ISOMERASE"/>
    <property type="match status" value="1"/>
</dbReference>
<evidence type="ECO:0000313" key="2">
    <source>
        <dbReference type="EMBL" id="AIQ56251.1"/>
    </source>
</evidence>
<dbReference type="OrthoDB" id="9811153at2"/>
<dbReference type="Gene3D" id="2.60.120.10">
    <property type="entry name" value="Jelly Rolls"/>
    <property type="match status" value="1"/>
</dbReference>
<feature type="domain" description="Cupin type-2" evidence="1">
    <location>
        <begin position="39"/>
        <end position="93"/>
    </location>
</feature>
<evidence type="ECO:0000259" key="1">
    <source>
        <dbReference type="Pfam" id="PF07883"/>
    </source>
</evidence>
<dbReference type="Proteomes" id="UP000029518">
    <property type="component" value="Chromosome"/>
</dbReference>
<proteinExistence type="predicted"/>
<dbReference type="PIRSF" id="PIRSF029883">
    <property type="entry name" value="KdgF"/>
    <property type="match status" value="1"/>
</dbReference>
<dbReference type="KEGG" id="pbd:PBOR_04235"/>
<dbReference type="PANTHER" id="PTHR40112">
    <property type="entry name" value="H2HPP ISOMERASE"/>
    <property type="match status" value="1"/>
</dbReference>
<dbReference type="RefSeq" id="WP_042210596.1">
    <property type="nucleotide sequence ID" value="NZ_CP009285.1"/>
</dbReference>
<dbReference type="InterPro" id="IPR013096">
    <property type="entry name" value="Cupin_2"/>
</dbReference>
<sequence length="113" mass="12738">MFYHDQEIQAVTVDGNTTRKVLAHSDQIMYTKVMFAKAQEGEIPLHKHVHEQVTYVLQGSFQFMIDDGETQEVQTVHVGDSIHFPSNVLHGCIPLEDGGVLLDAFTPVRVDFL</sequence>
<dbReference type="InterPro" id="IPR014710">
    <property type="entry name" value="RmlC-like_jellyroll"/>
</dbReference>
<keyword evidence="3" id="KW-1185">Reference proteome</keyword>
<dbReference type="Pfam" id="PF07883">
    <property type="entry name" value="Cupin_2"/>
    <property type="match status" value="1"/>
</dbReference>
<dbReference type="EMBL" id="CP009285">
    <property type="protein sequence ID" value="AIQ56251.1"/>
    <property type="molecule type" value="Genomic_DNA"/>
</dbReference>